<evidence type="ECO:0000313" key="6">
    <source>
        <dbReference type="EMBL" id="SIS80301.1"/>
    </source>
</evidence>
<dbReference type="InterPro" id="IPR036291">
    <property type="entry name" value="NAD(P)-bd_dom_sf"/>
</dbReference>
<dbReference type="GO" id="GO:0016491">
    <property type="term" value="F:oxidoreductase activity"/>
    <property type="evidence" value="ECO:0007669"/>
    <property type="project" value="UniProtKB-KW"/>
</dbReference>
<dbReference type="Proteomes" id="UP000186917">
    <property type="component" value="Unassembled WGS sequence"/>
</dbReference>
<sequence length="272" mass="29402">MGLQQKTVFITGASRGIGRAIALKLAAEGANIVIAAKSVTEDPRLGGTIYTVAEEVEQAGGKGLAVQLDIRQEEQVAAAVEQAVSKFGGIDVLINNASAIQLSGTQQTEAKRFDLMHAINVRGTFLMTQHCIPHLKKSSNAHILTLSPPVNLHSKWLAPHVAYTITKYNMSMMALAWAAEFKADKIASNTLWPRTTIATAAVKNLLGGEDLIQRSRSTDIVADAAYYIVSKENLQYTGNNFIDEEVLQAEGVSDFDKYAINPDAGLFPDLFL</sequence>
<evidence type="ECO:0000256" key="4">
    <source>
        <dbReference type="ARBA" id="ARBA00023002"/>
    </source>
</evidence>
<comment type="similarity">
    <text evidence="2">Belongs to the short-chain dehydrogenases/reductases (SDR) family.</text>
</comment>
<evidence type="ECO:0000256" key="5">
    <source>
        <dbReference type="ARBA" id="ARBA00023140"/>
    </source>
</evidence>
<gene>
    <name evidence="6" type="ORF">SAMN05421788_1011306</name>
</gene>
<dbReference type="KEGG" id="fln:FLA_5926"/>
<keyword evidence="3" id="KW-0521">NADP</keyword>
<dbReference type="PANTHER" id="PTHR42808">
    <property type="entry name" value="HYDROXYSTEROID DEHYDROGENASE-LIKE PROTEIN 2"/>
    <property type="match status" value="1"/>
</dbReference>
<dbReference type="OrthoDB" id="9810935at2"/>
<name>A0A173MQD4_9BACT</name>
<organism evidence="6 7">
    <name type="scientific">Filimonas lacunae</name>
    <dbReference type="NCBI Taxonomy" id="477680"/>
    <lineage>
        <taxon>Bacteria</taxon>
        <taxon>Pseudomonadati</taxon>
        <taxon>Bacteroidota</taxon>
        <taxon>Chitinophagia</taxon>
        <taxon>Chitinophagales</taxon>
        <taxon>Chitinophagaceae</taxon>
        <taxon>Filimonas</taxon>
    </lineage>
</organism>
<dbReference type="AlphaFoldDB" id="A0A173MQD4"/>
<dbReference type="STRING" id="477680.SAMN05421788_1011306"/>
<evidence type="ECO:0000256" key="3">
    <source>
        <dbReference type="ARBA" id="ARBA00022857"/>
    </source>
</evidence>
<keyword evidence="5" id="KW-0576">Peroxisome</keyword>
<accession>A0A173MQD4</accession>
<dbReference type="SUPFAM" id="SSF51735">
    <property type="entry name" value="NAD(P)-binding Rossmann-fold domains"/>
    <property type="match status" value="1"/>
</dbReference>
<keyword evidence="4" id="KW-0560">Oxidoreductase</keyword>
<evidence type="ECO:0000256" key="2">
    <source>
        <dbReference type="ARBA" id="ARBA00006484"/>
    </source>
</evidence>
<dbReference type="RefSeq" id="WP_076376780.1">
    <property type="nucleotide sequence ID" value="NZ_AP017422.1"/>
</dbReference>
<reference evidence="7" key="1">
    <citation type="submission" date="2017-01" db="EMBL/GenBank/DDBJ databases">
        <authorList>
            <person name="Varghese N."/>
            <person name="Submissions S."/>
        </authorList>
    </citation>
    <scope>NUCLEOTIDE SEQUENCE [LARGE SCALE GENOMIC DNA]</scope>
    <source>
        <strain evidence="7">DSM 21054</strain>
    </source>
</reference>
<dbReference type="InterPro" id="IPR002347">
    <property type="entry name" value="SDR_fam"/>
</dbReference>
<dbReference type="NCBIfam" id="NF006133">
    <property type="entry name" value="PRK08278.1"/>
    <property type="match status" value="1"/>
</dbReference>
<dbReference type="FunFam" id="3.40.50.720:FF:000301">
    <property type="entry name" value="Hydroxysteroid dehydrogenase like 2"/>
    <property type="match status" value="1"/>
</dbReference>
<proteinExistence type="inferred from homology"/>
<protein>
    <submittedName>
        <fullName evidence="6">Citronellol/citronellal dehydrogenase</fullName>
    </submittedName>
</protein>
<dbReference type="PRINTS" id="PR00081">
    <property type="entry name" value="GDHRDH"/>
</dbReference>
<dbReference type="Pfam" id="PF00106">
    <property type="entry name" value="adh_short"/>
    <property type="match status" value="1"/>
</dbReference>
<dbReference type="Gene3D" id="3.40.50.720">
    <property type="entry name" value="NAD(P)-binding Rossmann-like Domain"/>
    <property type="match status" value="1"/>
</dbReference>
<keyword evidence="7" id="KW-1185">Reference proteome</keyword>
<dbReference type="PANTHER" id="PTHR42808:SF3">
    <property type="entry name" value="HYDROXYSTEROID DEHYDROGENASE-LIKE PROTEIN 2"/>
    <property type="match status" value="1"/>
</dbReference>
<dbReference type="EMBL" id="FTOR01000001">
    <property type="protein sequence ID" value="SIS80301.1"/>
    <property type="molecule type" value="Genomic_DNA"/>
</dbReference>
<evidence type="ECO:0000313" key="7">
    <source>
        <dbReference type="Proteomes" id="UP000186917"/>
    </source>
</evidence>
<comment type="subcellular location">
    <subcellularLocation>
        <location evidence="1">Peroxisome</location>
    </subcellularLocation>
</comment>
<evidence type="ECO:0000256" key="1">
    <source>
        <dbReference type="ARBA" id="ARBA00004275"/>
    </source>
</evidence>
<dbReference type="InterPro" id="IPR051935">
    <property type="entry name" value="HSDL2"/>
</dbReference>